<keyword evidence="2" id="KW-1185">Reference proteome</keyword>
<dbReference type="Proteomes" id="UP000316714">
    <property type="component" value="Unassembled WGS sequence"/>
</dbReference>
<dbReference type="RefSeq" id="WP_146565719.1">
    <property type="nucleotide sequence ID" value="NZ_SIHJ01000001.1"/>
</dbReference>
<gene>
    <name evidence="1" type="ORF">KOR34_32640</name>
</gene>
<dbReference type="AlphaFoldDB" id="A0A5C5VKE6"/>
<dbReference type="OrthoDB" id="8855563at2"/>
<dbReference type="EMBL" id="SIHJ01000001">
    <property type="protein sequence ID" value="TWT38295.1"/>
    <property type="molecule type" value="Genomic_DNA"/>
</dbReference>
<accession>A0A5C5VKE6</accession>
<evidence type="ECO:0000313" key="2">
    <source>
        <dbReference type="Proteomes" id="UP000316714"/>
    </source>
</evidence>
<name>A0A5C5VKE6_9BACT</name>
<evidence type="ECO:0000313" key="1">
    <source>
        <dbReference type="EMBL" id="TWT38295.1"/>
    </source>
</evidence>
<proteinExistence type="predicted"/>
<reference evidence="1 2" key="1">
    <citation type="submission" date="2019-02" db="EMBL/GenBank/DDBJ databases">
        <title>Deep-cultivation of Planctomycetes and their phenomic and genomic characterization uncovers novel biology.</title>
        <authorList>
            <person name="Wiegand S."/>
            <person name="Jogler M."/>
            <person name="Boedeker C."/>
            <person name="Pinto D."/>
            <person name="Vollmers J."/>
            <person name="Rivas-Marin E."/>
            <person name="Kohn T."/>
            <person name="Peeters S.H."/>
            <person name="Heuer A."/>
            <person name="Rast P."/>
            <person name="Oberbeckmann S."/>
            <person name="Bunk B."/>
            <person name="Jeske O."/>
            <person name="Meyerdierks A."/>
            <person name="Storesund J.E."/>
            <person name="Kallscheuer N."/>
            <person name="Luecker S."/>
            <person name="Lage O.M."/>
            <person name="Pohl T."/>
            <person name="Merkel B.J."/>
            <person name="Hornburger P."/>
            <person name="Mueller R.-W."/>
            <person name="Bruemmer F."/>
            <person name="Labrenz M."/>
            <person name="Spormann A.M."/>
            <person name="Op Den Camp H."/>
            <person name="Overmann J."/>
            <person name="Amann R."/>
            <person name="Jetten M.S.M."/>
            <person name="Mascher T."/>
            <person name="Medema M.H."/>
            <person name="Devos D.P."/>
            <person name="Kaster A.-K."/>
            <person name="Ovreas L."/>
            <person name="Rohde M."/>
            <person name="Galperin M.Y."/>
            <person name="Jogler C."/>
        </authorList>
    </citation>
    <scope>NUCLEOTIDE SEQUENCE [LARGE SCALE GENOMIC DNA]</scope>
    <source>
        <strain evidence="1 2">KOR34</strain>
    </source>
</reference>
<comment type="caution">
    <text evidence="1">The sequence shown here is derived from an EMBL/GenBank/DDBJ whole genome shotgun (WGS) entry which is preliminary data.</text>
</comment>
<organism evidence="1 2">
    <name type="scientific">Posidoniimonas corsicana</name>
    <dbReference type="NCBI Taxonomy" id="1938618"/>
    <lineage>
        <taxon>Bacteria</taxon>
        <taxon>Pseudomonadati</taxon>
        <taxon>Planctomycetota</taxon>
        <taxon>Planctomycetia</taxon>
        <taxon>Pirellulales</taxon>
        <taxon>Lacipirellulaceae</taxon>
        <taxon>Posidoniimonas</taxon>
    </lineage>
</organism>
<sequence>MSQHVIYAYVDGSDLIDVEADLINRLSAFLNSRSWVCSDVKLVNTKGDPDDPSLGPDDLPDWDLGINIAIPAPGMEPQRWYEDIEATAAFLAEVSAATGREFVVGIGDTATGIAEDVIFIDSSTPDLASLRRILGVE</sequence>
<protein>
    <submittedName>
        <fullName evidence="1">Uncharacterized protein</fullName>
    </submittedName>
</protein>